<name>A0A9X4MIU6_9BACT</name>
<gene>
    <name evidence="7" type="ORF">OLX77_09155</name>
</gene>
<dbReference type="EMBL" id="JAPHEH010000001">
    <property type="protein sequence ID" value="MDG4476323.1"/>
    <property type="molecule type" value="Genomic_DNA"/>
</dbReference>
<dbReference type="GO" id="GO:0009055">
    <property type="term" value="F:electron transfer activity"/>
    <property type="evidence" value="ECO:0007669"/>
    <property type="project" value="InterPro"/>
</dbReference>
<feature type="signal peptide" evidence="5">
    <location>
        <begin position="1"/>
        <end position="25"/>
    </location>
</feature>
<keyword evidence="8" id="KW-1185">Reference proteome</keyword>
<proteinExistence type="predicted"/>
<dbReference type="AlphaFoldDB" id="A0A9X4MIU6"/>
<evidence type="ECO:0000259" key="6">
    <source>
        <dbReference type="PROSITE" id="PS51007"/>
    </source>
</evidence>
<organism evidence="7 8">
    <name type="scientific">Thiovibrio frasassiensis</name>
    <dbReference type="NCBI Taxonomy" id="2984131"/>
    <lineage>
        <taxon>Bacteria</taxon>
        <taxon>Pseudomonadati</taxon>
        <taxon>Thermodesulfobacteriota</taxon>
        <taxon>Desulfobulbia</taxon>
        <taxon>Desulfobulbales</taxon>
        <taxon>Thiovibrionaceae</taxon>
        <taxon>Thiovibrio</taxon>
    </lineage>
</organism>
<dbReference type="PROSITE" id="PS51007">
    <property type="entry name" value="CYTC"/>
    <property type="match status" value="1"/>
</dbReference>
<comment type="caution">
    <text evidence="7">The sequence shown here is derived from an EMBL/GenBank/DDBJ whole genome shotgun (WGS) entry which is preliminary data.</text>
</comment>
<keyword evidence="2 4" id="KW-0479">Metal-binding</keyword>
<keyword evidence="1 4" id="KW-0349">Heme</keyword>
<evidence type="ECO:0000256" key="4">
    <source>
        <dbReference type="PROSITE-ProRule" id="PRU00433"/>
    </source>
</evidence>
<evidence type="ECO:0000256" key="1">
    <source>
        <dbReference type="ARBA" id="ARBA00022617"/>
    </source>
</evidence>
<evidence type="ECO:0000256" key="3">
    <source>
        <dbReference type="ARBA" id="ARBA00023004"/>
    </source>
</evidence>
<evidence type="ECO:0000313" key="7">
    <source>
        <dbReference type="EMBL" id="MDG4476323.1"/>
    </source>
</evidence>
<dbReference type="RefSeq" id="WP_307633291.1">
    <property type="nucleotide sequence ID" value="NZ_JAPHEH010000001.1"/>
</dbReference>
<keyword evidence="3 4" id="KW-0408">Iron</keyword>
<dbReference type="GO" id="GO:0020037">
    <property type="term" value="F:heme binding"/>
    <property type="evidence" value="ECO:0007669"/>
    <property type="project" value="InterPro"/>
</dbReference>
<evidence type="ECO:0000256" key="5">
    <source>
        <dbReference type="SAM" id="SignalP"/>
    </source>
</evidence>
<dbReference type="InterPro" id="IPR036909">
    <property type="entry name" value="Cyt_c-like_dom_sf"/>
</dbReference>
<feature type="domain" description="Cytochrome c" evidence="6">
    <location>
        <begin position="45"/>
        <end position="119"/>
    </location>
</feature>
<evidence type="ECO:0000256" key="2">
    <source>
        <dbReference type="ARBA" id="ARBA00022723"/>
    </source>
</evidence>
<reference evidence="7" key="2">
    <citation type="submission" date="2022-10" db="EMBL/GenBank/DDBJ databases">
        <authorList>
            <person name="Aronson H.S."/>
        </authorList>
    </citation>
    <scope>NUCLEOTIDE SEQUENCE</scope>
    <source>
        <strain evidence="7">RS19-109</strain>
    </source>
</reference>
<dbReference type="InterPro" id="IPR009056">
    <property type="entry name" value="Cyt_c-like_dom"/>
</dbReference>
<feature type="chain" id="PRO_5040933549" description="Cytochrome c domain-containing protein" evidence="5">
    <location>
        <begin position="26"/>
        <end position="132"/>
    </location>
</feature>
<protein>
    <recommendedName>
        <fullName evidence="6">Cytochrome c domain-containing protein</fullName>
    </recommendedName>
</protein>
<dbReference type="Proteomes" id="UP001154240">
    <property type="component" value="Unassembled WGS sequence"/>
</dbReference>
<dbReference type="GO" id="GO:0046872">
    <property type="term" value="F:metal ion binding"/>
    <property type="evidence" value="ECO:0007669"/>
    <property type="project" value="UniProtKB-KW"/>
</dbReference>
<dbReference type="SUPFAM" id="SSF46626">
    <property type="entry name" value="Cytochrome c"/>
    <property type="match status" value="1"/>
</dbReference>
<reference evidence="7" key="1">
    <citation type="journal article" date="2022" name="bioRxiv">
        <title>Thiovibrio frasassiensisgen. nov., sp. nov., an autotrophic, elemental sulfur disproportionating bacterium isolated from sulfidic karst sediment, and proposal of Thiovibrionaceae fam. nov.</title>
        <authorList>
            <person name="Aronson H."/>
            <person name="Thomas C."/>
            <person name="Bhattacharyya M."/>
            <person name="Eckstein S."/>
            <person name="Jensen S."/>
            <person name="Barco R."/>
            <person name="Macalady J."/>
            <person name="Amend J."/>
        </authorList>
    </citation>
    <scope>NUCLEOTIDE SEQUENCE</scope>
    <source>
        <strain evidence="7">RS19-109</strain>
    </source>
</reference>
<evidence type="ECO:0000313" key="8">
    <source>
        <dbReference type="Proteomes" id="UP001154240"/>
    </source>
</evidence>
<sequence length="132" mass="14880">MGKKIAVVAVVAVFLALLSQGLVFAGETTYRFDPQSQSSRAMEYKNTWAGYKLYQSSCKSCHYRGNDKGASFLETDSRTMQGWNKVFYKKNVPCAKDGSWAKLSPEDLVVINDYLYTKAYDTWDPRSNKSCG</sequence>
<keyword evidence="5" id="KW-0732">Signal</keyword>
<accession>A0A9X4MIU6</accession>